<protein>
    <recommendedName>
        <fullName evidence="8">NB-ARC domain-containing protein</fullName>
    </recommendedName>
</protein>
<reference evidence="6 7" key="1">
    <citation type="submission" date="2024-08" db="EMBL/GenBank/DDBJ databases">
        <title>Insights into the chromosomal genome structure of Flemingia macrophylla.</title>
        <authorList>
            <person name="Ding Y."/>
            <person name="Zhao Y."/>
            <person name="Bi W."/>
            <person name="Wu M."/>
            <person name="Zhao G."/>
            <person name="Gong Y."/>
            <person name="Li W."/>
            <person name="Zhang P."/>
        </authorList>
    </citation>
    <scope>NUCLEOTIDE SEQUENCE [LARGE SCALE GENOMIC DNA]</scope>
    <source>
        <strain evidence="6">DYQJB</strain>
        <tissue evidence="6">Leaf</tissue>
    </source>
</reference>
<dbReference type="InterPro" id="IPR042197">
    <property type="entry name" value="Apaf_helical"/>
</dbReference>
<dbReference type="Gene3D" id="3.40.50.300">
    <property type="entry name" value="P-loop containing nucleotide triphosphate hydrolases"/>
    <property type="match status" value="1"/>
</dbReference>
<feature type="domain" description="Disease resistance protein winged helix" evidence="4">
    <location>
        <begin position="655"/>
        <end position="727"/>
    </location>
</feature>
<dbReference type="EMBL" id="JBGMDY010000008">
    <property type="protein sequence ID" value="KAL2324973.1"/>
    <property type="molecule type" value="Genomic_DNA"/>
</dbReference>
<dbReference type="Gene3D" id="3.80.10.10">
    <property type="entry name" value="Ribonuclease Inhibitor"/>
    <property type="match status" value="2"/>
</dbReference>
<evidence type="ECO:0000256" key="1">
    <source>
        <dbReference type="ARBA" id="ARBA00022737"/>
    </source>
</evidence>
<sequence>MGERDKVWLEEVKELCDNTVAVAEKFIAKIQKMSREGRLWWLFSLIIRDAVLLRNHEWEFVKQMEDICTKFGDALYRRWTFGKDKVHKMGSRSEPAKFTPTTPLIPEYMFGPLNLYFRIHAYIYETLRHVFLWRHLDQNLDQNLKTTQRYLTTIRAFVSDIENAEGLILNERQKVWVKQLRVVALKGQSLVDAAEYPEPEGRGFLSSLQRIQSRMRFAQEILDLLNEIMDISDRKNTYAIPNIQGRRRQQSIQFRGGESEIIVRVDPHAPAPPDSFSYWHMTELERELQLITGEKDLMDALLRDAQKIGDEHLDGRSKIWLKQKRDIASELESLIHECASASANELEDTPMLIDILQPSALRIMNKIRSMRKRIKHASGSGEEYGLVKRQPRAESLPTIQMLRPRIETSLTGKTVVGLKEDVEVLLGQLLTDEEGCFITSIVGIKGAGKKTLARLIFDNVKDDFSCRVFVSVSPSWTVEKLRDEIASQIKIKEDQQDTGDSLGTLATTKYLIVVVDIQFQTHHFLDTLTQAIPDRSTGSRILLTTNNIKTVAAVTGRSFVYPLKFLDDENSWILFINNLRVDVPLPPALIEVGKKIVEKCGGLPSEILKMSNLLSHRDVTEEVWSMQLDPGPNPWSETLTNLPLYLKRCLFYLELFPANFGIPVRRLVILWVAEGLASHGNHQEPPEQVAERYLTELIHLNMVQVAKRKSNGKVKTCSLSNALRDLIAKKANKIRSHQVHTNTDLNPTNSQLRQVADRFKEEDIWWHNHIHVNTRNDSASLRTSYKDVLSFMSFDYREGSKPGQDIGKFLNQCISSNCLLQLRVLDLEGVYKPELPKNIARLTLLRYLGLRWTYLQSLPSSVGSLLKLQTLDLKYTYIHNLTRSIWKMELRHLFLSETYRTRFPSKPKSAGDSLSDLQTLWGLFVDEDTQVKGGLDKLVNIKKLGIACQSMSPRGNGMKSQLDAVADWIVRLEQLESLRLKSRDEQGQPSNLPLKSLENHFELTDLNLLGRLSDPSILSRFPPNLGELTLSHTKLKDDPMQILKNLENLHSLSLLAESYLGTGFCCDSQSFPKLHVLKVWKLKLLNEWKIKEEALPSLTQLEIRSCPRITRLPDGLEHVTTLRELKLTNMPTIEINVGKLQRSCAVQIDD</sequence>
<gene>
    <name evidence="6" type="ORF">Fmac_024031</name>
</gene>
<dbReference type="InterPro" id="IPR027417">
    <property type="entry name" value="P-loop_NTPase"/>
</dbReference>
<dbReference type="Proteomes" id="UP001603857">
    <property type="component" value="Unassembled WGS sequence"/>
</dbReference>
<dbReference type="Pfam" id="PF00931">
    <property type="entry name" value="NB-ARC"/>
    <property type="match status" value="1"/>
</dbReference>
<dbReference type="PANTHER" id="PTHR23155:SF955">
    <property type="entry name" value="AAA+ ATPASE DOMAIN-CONTAINING PROTEIN"/>
    <property type="match status" value="1"/>
</dbReference>
<dbReference type="GO" id="GO:0006952">
    <property type="term" value="P:defense response"/>
    <property type="evidence" value="ECO:0007669"/>
    <property type="project" value="UniProtKB-KW"/>
</dbReference>
<feature type="domain" description="NB-ARC" evidence="3">
    <location>
        <begin position="420"/>
        <end position="577"/>
    </location>
</feature>
<dbReference type="GO" id="GO:0051707">
    <property type="term" value="P:response to other organism"/>
    <property type="evidence" value="ECO:0007669"/>
    <property type="project" value="UniProtKB-ARBA"/>
</dbReference>
<proteinExistence type="predicted"/>
<dbReference type="Gene3D" id="1.20.5.4130">
    <property type="match status" value="1"/>
</dbReference>
<comment type="caution">
    <text evidence="6">The sequence shown here is derived from an EMBL/GenBank/DDBJ whole genome shotgun (WGS) entry which is preliminary data.</text>
</comment>
<dbReference type="InterPro" id="IPR044974">
    <property type="entry name" value="Disease_R_plants"/>
</dbReference>
<dbReference type="SUPFAM" id="SSF52540">
    <property type="entry name" value="P-loop containing nucleoside triphosphate hydrolases"/>
    <property type="match status" value="1"/>
</dbReference>
<dbReference type="InterPro" id="IPR032675">
    <property type="entry name" value="LRR_dom_sf"/>
</dbReference>
<evidence type="ECO:0000259" key="4">
    <source>
        <dbReference type="Pfam" id="PF23559"/>
    </source>
</evidence>
<feature type="domain" description="Disease resistance R13L4/SHOC-2-like LRR" evidence="5">
    <location>
        <begin position="814"/>
        <end position="1127"/>
    </location>
</feature>
<evidence type="ECO:0000256" key="2">
    <source>
        <dbReference type="ARBA" id="ARBA00022821"/>
    </source>
</evidence>
<keyword evidence="2" id="KW-0611">Plant defense</keyword>
<dbReference type="Pfam" id="PF23598">
    <property type="entry name" value="LRR_14"/>
    <property type="match status" value="1"/>
</dbReference>
<accession>A0ABD1LN75</accession>
<organism evidence="6 7">
    <name type="scientific">Flemingia macrophylla</name>
    <dbReference type="NCBI Taxonomy" id="520843"/>
    <lineage>
        <taxon>Eukaryota</taxon>
        <taxon>Viridiplantae</taxon>
        <taxon>Streptophyta</taxon>
        <taxon>Embryophyta</taxon>
        <taxon>Tracheophyta</taxon>
        <taxon>Spermatophyta</taxon>
        <taxon>Magnoliopsida</taxon>
        <taxon>eudicotyledons</taxon>
        <taxon>Gunneridae</taxon>
        <taxon>Pentapetalae</taxon>
        <taxon>rosids</taxon>
        <taxon>fabids</taxon>
        <taxon>Fabales</taxon>
        <taxon>Fabaceae</taxon>
        <taxon>Papilionoideae</taxon>
        <taxon>50 kb inversion clade</taxon>
        <taxon>NPAAA clade</taxon>
        <taxon>indigoferoid/millettioid clade</taxon>
        <taxon>Phaseoleae</taxon>
        <taxon>Flemingia</taxon>
    </lineage>
</organism>
<keyword evidence="1" id="KW-0677">Repeat</keyword>
<evidence type="ECO:0000259" key="3">
    <source>
        <dbReference type="Pfam" id="PF00931"/>
    </source>
</evidence>
<dbReference type="Gene3D" id="1.10.10.10">
    <property type="entry name" value="Winged helix-like DNA-binding domain superfamily/Winged helix DNA-binding domain"/>
    <property type="match status" value="1"/>
</dbReference>
<dbReference type="InterPro" id="IPR036388">
    <property type="entry name" value="WH-like_DNA-bd_sf"/>
</dbReference>
<dbReference type="InterPro" id="IPR002182">
    <property type="entry name" value="NB-ARC"/>
</dbReference>
<dbReference type="InterPro" id="IPR058922">
    <property type="entry name" value="WHD_DRP"/>
</dbReference>
<evidence type="ECO:0000259" key="5">
    <source>
        <dbReference type="Pfam" id="PF23598"/>
    </source>
</evidence>
<dbReference type="Pfam" id="PF23559">
    <property type="entry name" value="WHD_DRP"/>
    <property type="match status" value="1"/>
</dbReference>
<dbReference type="Gene3D" id="1.10.8.430">
    <property type="entry name" value="Helical domain of apoptotic protease-activating factors"/>
    <property type="match status" value="1"/>
</dbReference>
<dbReference type="InterPro" id="IPR055414">
    <property type="entry name" value="LRR_R13L4/SHOC2-like"/>
</dbReference>
<name>A0ABD1LN75_9FABA</name>
<keyword evidence="7" id="KW-1185">Reference proteome</keyword>
<evidence type="ECO:0000313" key="7">
    <source>
        <dbReference type="Proteomes" id="UP001603857"/>
    </source>
</evidence>
<dbReference type="SUPFAM" id="SSF52058">
    <property type="entry name" value="L domain-like"/>
    <property type="match status" value="1"/>
</dbReference>
<dbReference type="PANTHER" id="PTHR23155">
    <property type="entry name" value="DISEASE RESISTANCE PROTEIN RP"/>
    <property type="match status" value="1"/>
</dbReference>
<dbReference type="PRINTS" id="PR00364">
    <property type="entry name" value="DISEASERSIST"/>
</dbReference>
<evidence type="ECO:0000313" key="6">
    <source>
        <dbReference type="EMBL" id="KAL2324973.1"/>
    </source>
</evidence>
<evidence type="ECO:0008006" key="8">
    <source>
        <dbReference type="Google" id="ProtNLM"/>
    </source>
</evidence>
<dbReference type="AlphaFoldDB" id="A0ABD1LN75"/>